<dbReference type="GO" id="GO:0005524">
    <property type="term" value="F:ATP binding"/>
    <property type="evidence" value="ECO:0007669"/>
    <property type="project" value="UniProtKB-KW"/>
</dbReference>
<keyword evidence="4" id="KW-1185">Reference proteome</keyword>
<dbReference type="PROSITE" id="PS50893">
    <property type="entry name" value="ABC_TRANSPORTER_2"/>
    <property type="match status" value="1"/>
</dbReference>
<accession>A0ABS6KSL6</accession>
<dbReference type="PANTHER" id="PTHR42788">
    <property type="entry name" value="TAURINE IMPORT ATP-BINDING PROTEIN-RELATED"/>
    <property type="match status" value="1"/>
</dbReference>
<dbReference type="RefSeq" id="WP_217160509.1">
    <property type="nucleotide sequence ID" value="NZ_VOMB01000024.1"/>
</dbReference>
<dbReference type="Proteomes" id="UP000812982">
    <property type="component" value="Unassembled WGS sequence"/>
</dbReference>
<protein>
    <submittedName>
        <fullName evidence="3">ABC transporter ATP-binding protein</fullName>
    </submittedName>
</protein>
<keyword evidence="3" id="KW-0067">ATP-binding</keyword>
<keyword evidence="1" id="KW-0813">Transport</keyword>
<evidence type="ECO:0000313" key="4">
    <source>
        <dbReference type="Proteomes" id="UP000812982"/>
    </source>
</evidence>
<dbReference type="InterPro" id="IPR003593">
    <property type="entry name" value="AAA+_ATPase"/>
</dbReference>
<evidence type="ECO:0000313" key="3">
    <source>
        <dbReference type="EMBL" id="MBU9766642.1"/>
    </source>
</evidence>
<gene>
    <name evidence="3" type="ORF">FR943_22730</name>
</gene>
<name>A0ABS6KSL6_9MYCO</name>
<dbReference type="PROSITE" id="PS00211">
    <property type="entry name" value="ABC_TRANSPORTER_1"/>
    <property type="match status" value="1"/>
</dbReference>
<dbReference type="InterPro" id="IPR017871">
    <property type="entry name" value="ABC_transporter-like_CS"/>
</dbReference>
<dbReference type="Pfam" id="PF00005">
    <property type="entry name" value="ABC_tran"/>
    <property type="match status" value="1"/>
</dbReference>
<comment type="caution">
    <text evidence="3">The sequence shown here is derived from an EMBL/GenBank/DDBJ whole genome shotgun (WGS) entry which is preliminary data.</text>
</comment>
<dbReference type="InterPro" id="IPR003439">
    <property type="entry name" value="ABC_transporter-like_ATP-bd"/>
</dbReference>
<reference evidence="3 4" key="1">
    <citation type="journal article" date="2021" name="Sci. Rep.">
        <title>Phenotypic and genomic hallmarks of a novel, potentially pathogenic rapidly growing Mycobacterium species related to the Mycobacterium fortuitum complex.</title>
        <authorList>
            <person name="Gharbi R."/>
            <person name="Khanna V."/>
            <person name="Frigui W."/>
            <person name="Mhenni B."/>
            <person name="Brosch R."/>
            <person name="Mardassi H."/>
        </authorList>
    </citation>
    <scope>NUCLEOTIDE SEQUENCE [LARGE SCALE GENOMIC DNA]</scope>
    <source>
        <strain evidence="3 4">TNTM28</strain>
    </source>
</reference>
<proteinExistence type="predicted"/>
<dbReference type="SMART" id="SM00382">
    <property type="entry name" value="AAA"/>
    <property type="match status" value="1"/>
</dbReference>
<dbReference type="CDD" id="cd03293">
    <property type="entry name" value="ABC_NrtD_SsuB_transporters"/>
    <property type="match status" value="1"/>
</dbReference>
<evidence type="ECO:0000256" key="1">
    <source>
        <dbReference type="ARBA" id="ARBA00022448"/>
    </source>
</evidence>
<keyword evidence="3" id="KW-0547">Nucleotide-binding</keyword>
<organism evidence="3 4">
    <name type="scientific">[Mycobacterium] fortunisiensis</name>
    <dbReference type="NCBI Taxonomy" id="2600579"/>
    <lineage>
        <taxon>Bacteria</taxon>
        <taxon>Bacillati</taxon>
        <taxon>Actinomycetota</taxon>
        <taxon>Actinomycetes</taxon>
        <taxon>Mycobacteriales</taxon>
        <taxon>Mycobacteriaceae</taxon>
        <taxon>Mycolicibacterium</taxon>
    </lineage>
</organism>
<feature type="domain" description="ABC transporter" evidence="2">
    <location>
        <begin position="6"/>
        <end position="235"/>
    </location>
</feature>
<dbReference type="PANTHER" id="PTHR42788:SF13">
    <property type="entry name" value="ALIPHATIC SULFONATES IMPORT ATP-BINDING PROTEIN SSUB"/>
    <property type="match status" value="1"/>
</dbReference>
<dbReference type="EMBL" id="VOMB01000024">
    <property type="protein sequence ID" value="MBU9766642.1"/>
    <property type="molecule type" value="Genomic_DNA"/>
</dbReference>
<dbReference type="InterPro" id="IPR050166">
    <property type="entry name" value="ABC_transporter_ATP-bind"/>
</dbReference>
<evidence type="ECO:0000259" key="2">
    <source>
        <dbReference type="PROSITE" id="PS50893"/>
    </source>
</evidence>
<sequence>MTAAGITAAGISVEYPGGKTVLDRLDLTVPAGSFHALLGPSGCGKSTLLNCMAGFVRPSTGHVSFNGARITGPSRERGVVFQRDVLFPWATVSGNIRFALRAAKVPRAQRRDRIAELLDAVELPAEVATKLPHELSGGMRQRVGIARALANSPQVLLMDEPFGALDALTRMQMQDLAINLWEKTSTTIVFVTHDVDEAIRIASSIVIMGSGGTIVDQLDNPLPRPRPADRVAEFSGYAQLRRRLHARLRPDPGPITEPTGDHT</sequence>